<proteinExistence type="inferred from homology"/>
<dbReference type="GO" id="GO:0005524">
    <property type="term" value="F:ATP binding"/>
    <property type="evidence" value="ECO:0007669"/>
    <property type="project" value="UniProtKB-UniRule"/>
</dbReference>
<dbReference type="OrthoDB" id="9807403at2"/>
<dbReference type="GO" id="GO:0032267">
    <property type="term" value="F:tRNA(Ile)-lysidine synthase activity"/>
    <property type="evidence" value="ECO:0007669"/>
    <property type="project" value="UniProtKB-EC"/>
</dbReference>
<evidence type="ECO:0000256" key="8">
    <source>
        <dbReference type="HAMAP-Rule" id="MF_01161"/>
    </source>
</evidence>
<keyword evidence="4 8" id="KW-0819">tRNA processing</keyword>
<sequence length="440" mass="50648">MLDQFINHIRTKNILDTSKAYLLAISGGIDSVALAWLLKKAGVVFRIAHCNFGLRGKESDGDEAFVKALAENLGVAISVERFDTKGYAASHGVSTQMAARDLRYEWFESLRKQHGLHGIIVAHHADDQLETILLNLMRGTGVEGIYGMSEIREHVIRPLLPFTRGELEGFMKREQLDWREDSSNSQSDYKRNFLRNEVLPLLKTYDDRVEEKLHMSFDRLKDTGKAFFYLYEQWKSQAVKQEGNVYFLKKSALEKVPGKSSMLYYWLRDYGFNASQTADMLEVMWSDEVGQRFESGDFMVNIDRDHLLLGRKRAPFAEQNLGKTDVELVFEDKVYDILVMGGDAALDTRNANAMLDRDSLNFPLKLRKWKEGDRFRPLGMKKFKKISDFLIDLKVPVIVKNDIKVLCDESGEVVWVVGYRVDDRFKVTSATNEIMYFKLK</sequence>
<dbReference type="InterPro" id="IPR011063">
    <property type="entry name" value="TilS/TtcA_N"/>
</dbReference>
<evidence type="ECO:0000259" key="10">
    <source>
        <dbReference type="SMART" id="SM00977"/>
    </source>
</evidence>
<dbReference type="Gene3D" id="3.40.50.620">
    <property type="entry name" value="HUPs"/>
    <property type="match status" value="1"/>
</dbReference>
<protein>
    <recommendedName>
        <fullName evidence="8">tRNA(Ile)-lysidine synthase</fullName>
        <ecNumber evidence="8">6.3.4.19</ecNumber>
    </recommendedName>
    <alternativeName>
        <fullName evidence="8">tRNA(Ile)-2-lysyl-cytidine synthase</fullName>
    </alternativeName>
    <alternativeName>
        <fullName evidence="8">tRNA(Ile)-lysidine synthetase</fullName>
    </alternativeName>
</protein>
<evidence type="ECO:0000313" key="11">
    <source>
        <dbReference type="EMBL" id="AGA78326.1"/>
    </source>
</evidence>
<dbReference type="SMART" id="SM00977">
    <property type="entry name" value="TilS_C"/>
    <property type="match status" value="1"/>
</dbReference>
<comment type="catalytic activity">
    <reaction evidence="7 8">
        <text>cytidine(34) in tRNA(Ile2) + L-lysine + ATP = lysidine(34) in tRNA(Ile2) + AMP + diphosphate + H(+)</text>
        <dbReference type="Rhea" id="RHEA:43744"/>
        <dbReference type="Rhea" id="RHEA-COMP:10625"/>
        <dbReference type="Rhea" id="RHEA-COMP:10670"/>
        <dbReference type="ChEBI" id="CHEBI:15378"/>
        <dbReference type="ChEBI" id="CHEBI:30616"/>
        <dbReference type="ChEBI" id="CHEBI:32551"/>
        <dbReference type="ChEBI" id="CHEBI:33019"/>
        <dbReference type="ChEBI" id="CHEBI:82748"/>
        <dbReference type="ChEBI" id="CHEBI:83665"/>
        <dbReference type="ChEBI" id="CHEBI:456215"/>
        <dbReference type="EC" id="6.3.4.19"/>
    </reaction>
</comment>
<dbReference type="NCBIfam" id="TIGR02433">
    <property type="entry name" value="lysidine_TilS_C"/>
    <property type="match status" value="1"/>
</dbReference>
<evidence type="ECO:0000256" key="2">
    <source>
        <dbReference type="ARBA" id="ARBA00022490"/>
    </source>
</evidence>
<reference evidence="12" key="1">
    <citation type="submission" date="2012-02" db="EMBL/GenBank/DDBJ databases">
        <title>The complete genome of Echinicola vietnamensis DSM 17526.</title>
        <authorList>
            <person name="Lucas S."/>
            <person name="Copeland A."/>
            <person name="Lapidus A."/>
            <person name="Glavina del Rio T."/>
            <person name="Dalin E."/>
            <person name="Tice H."/>
            <person name="Bruce D."/>
            <person name="Goodwin L."/>
            <person name="Pitluck S."/>
            <person name="Peters L."/>
            <person name="Ovchinnikova G."/>
            <person name="Teshima H."/>
            <person name="Kyrpides N."/>
            <person name="Mavromatis K."/>
            <person name="Ivanova N."/>
            <person name="Brettin T."/>
            <person name="Detter J.C."/>
            <person name="Han C."/>
            <person name="Larimer F."/>
            <person name="Land M."/>
            <person name="Hauser L."/>
            <person name="Markowitz V."/>
            <person name="Cheng J.-F."/>
            <person name="Hugenholtz P."/>
            <person name="Woyke T."/>
            <person name="Wu D."/>
            <person name="Brambilla E."/>
            <person name="Klenk H.-P."/>
            <person name="Eisen J.A."/>
        </authorList>
    </citation>
    <scope>NUCLEOTIDE SEQUENCE [LARGE SCALE GENOMIC DNA]</scope>
    <source>
        <strain evidence="12">DSM 17526 / LMG 23754 / KMM 6221</strain>
    </source>
</reference>
<dbReference type="InterPro" id="IPR014729">
    <property type="entry name" value="Rossmann-like_a/b/a_fold"/>
</dbReference>
<evidence type="ECO:0000313" key="12">
    <source>
        <dbReference type="Proteomes" id="UP000010796"/>
    </source>
</evidence>
<dbReference type="SUPFAM" id="SSF52402">
    <property type="entry name" value="Adenine nucleotide alpha hydrolases-like"/>
    <property type="match status" value="1"/>
</dbReference>
<evidence type="ECO:0000256" key="4">
    <source>
        <dbReference type="ARBA" id="ARBA00022694"/>
    </source>
</evidence>
<keyword evidence="12" id="KW-1185">Reference proteome</keyword>
<dbReference type="RefSeq" id="WP_015265886.1">
    <property type="nucleotide sequence ID" value="NC_019904.1"/>
</dbReference>
<gene>
    <name evidence="8" type="primary">tilS</name>
    <name evidence="11" type="ordered locus">Echvi_2074</name>
</gene>
<dbReference type="InterPro" id="IPR012094">
    <property type="entry name" value="tRNA_Ile_lys_synt"/>
</dbReference>
<dbReference type="KEGG" id="evi:Echvi_2074"/>
<keyword evidence="3 8" id="KW-0436">Ligase</keyword>
<comment type="subcellular location">
    <subcellularLocation>
        <location evidence="1 8">Cytoplasm</location>
    </subcellularLocation>
</comment>
<evidence type="ECO:0000256" key="5">
    <source>
        <dbReference type="ARBA" id="ARBA00022741"/>
    </source>
</evidence>
<dbReference type="PATRIC" id="fig|926556.3.peg.2195"/>
<evidence type="ECO:0000256" key="3">
    <source>
        <dbReference type="ARBA" id="ARBA00022598"/>
    </source>
</evidence>
<comment type="function">
    <text evidence="8">Ligates lysine onto the cytidine present at position 34 of the AUA codon-specific tRNA(Ile) that contains the anticodon CAU, in an ATP-dependent manner. Cytidine is converted to lysidine, thus changing the amino acid specificity of the tRNA from methionine to isoleucine.</text>
</comment>
<dbReference type="EC" id="6.3.4.19" evidence="8"/>
<evidence type="ECO:0000256" key="6">
    <source>
        <dbReference type="ARBA" id="ARBA00022840"/>
    </source>
</evidence>
<dbReference type="GO" id="GO:0006400">
    <property type="term" value="P:tRNA modification"/>
    <property type="evidence" value="ECO:0007669"/>
    <property type="project" value="UniProtKB-UniRule"/>
</dbReference>
<keyword evidence="9" id="KW-0812">Transmembrane</keyword>
<dbReference type="HOGENOM" id="CLU_018869_0_1_10"/>
<organism evidence="11 12">
    <name type="scientific">Echinicola vietnamensis (strain DSM 17526 / LMG 23754 / KMM 6221)</name>
    <dbReference type="NCBI Taxonomy" id="926556"/>
    <lineage>
        <taxon>Bacteria</taxon>
        <taxon>Pseudomonadati</taxon>
        <taxon>Bacteroidota</taxon>
        <taxon>Cytophagia</taxon>
        <taxon>Cytophagales</taxon>
        <taxon>Cyclobacteriaceae</taxon>
        <taxon>Echinicola</taxon>
    </lineage>
</organism>
<dbReference type="Pfam" id="PF01171">
    <property type="entry name" value="ATP_bind_3"/>
    <property type="match status" value="1"/>
</dbReference>
<evidence type="ECO:0000256" key="1">
    <source>
        <dbReference type="ARBA" id="ARBA00004496"/>
    </source>
</evidence>
<dbReference type="AlphaFoldDB" id="L0FZY8"/>
<dbReference type="PANTHER" id="PTHR43033">
    <property type="entry name" value="TRNA(ILE)-LYSIDINE SYNTHASE-RELATED"/>
    <property type="match status" value="1"/>
</dbReference>
<dbReference type="Pfam" id="PF11734">
    <property type="entry name" value="TilS_C"/>
    <property type="match status" value="1"/>
</dbReference>
<dbReference type="InterPro" id="IPR012795">
    <property type="entry name" value="tRNA_Ile_lys_synt_N"/>
</dbReference>
<dbReference type="NCBIfam" id="TIGR02432">
    <property type="entry name" value="lysidine_TilS_N"/>
    <property type="match status" value="1"/>
</dbReference>
<evidence type="ECO:0000256" key="7">
    <source>
        <dbReference type="ARBA" id="ARBA00048539"/>
    </source>
</evidence>
<comment type="domain">
    <text evidence="8">The N-terminal region contains the highly conserved SGGXDS motif, predicted to be a P-loop motif involved in ATP binding.</text>
</comment>
<dbReference type="InterPro" id="IPR012796">
    <property type="entry name" value="Lysidine-tRNA-synth_C"/>
</dbReference>
<dbReference type="STRING" id="926556.Echvi_2074"/>
<keyword evidence="2 8" id="KW-0963">Cytoplasm</keyword>
<dbReference type="HAMAP" id="MF_01161">
    <property type="entry name" value="tRNA_Ile_lys_synt"/>
    <property type="match status" value="1"/>
</dbReference>
<feature type="binding site" evidence="8">
    <location>
        <begin position="26"/>
        <end position="31"/>
    </location>
    <ligand>
        <name>ATP</name>
        <dbReference type="ChEBI" id="CHEBI:30616"/>
    </ligand>
</feature>
<dbReference type="Proteomes" id="UP000010796">
    <property type="component" value="Chromosome"/>
</dbReference>
<accession>L0FZY8</accession>
<keyword evidence="9" id="KW-1133">Transmembrane helix</keyword>
<keyword evidence="9" id="KW-0472">Membrane</keyword>
<dbReference type="SUPFAM" id="SSF56037">
    <property type="entry name" value="PheT/TilS domain"/>
    <property type="match status" value="1"/>
</dbReference>
<name>L0FZY8_ECHVK</name>
<feature type="transmembrane region" description="Helical" evidence="9">
    <location>
        <begin position="20"/>
        <end position="38"/>
    </location>
</feature>
<dbReference type="EMBL" id="CP003346">
    <property type="protein sequence ID" value="AGA78326.1"/>
    <property type="molecule type" value="Genomic_DNA"/>
</dbReference>
<keyword evidence="5 8" id="KW-0547">Nucleotide-binding</keyword>
<evidence type="ECO:0000256" key="9">
    <source>
        <dbReference type="SAM" id="Phobius"/>
    </source>
</evidence>
<dbReference type="PANTHER" id="PTHR43033:SF1">
    <property type="entry name" value="TRNA(ILE)-LYSIDINE SYNTHASE-RELATED"/>
    <property type="match status" value="1"/>
</dbReference>
<dbReference type="GO" id="GO:0005737">
    <property type="term" value="C:cytoplasm"/>
    <property type="evidence" value="ECO:0007669"/>
    <property type="project" value="UniProtKB-SubCell"/>
</dbReference>
<feature type="domain" description="Lysidine-tRNA(Ile) synthetase C-terminal" evidence="10">
    <location>
        <begin position="364"/>
        <end position="437"/>
    </location>
</feature>
<comment type="similarity">
    <text evidence="8">Belongs to the tRNA(Ile)-lysidine synthase family.</text>
</comment>
<keyword evidence="6 8" id="KW-0067">ATP-binding</keyword>
<dbReference type="eggNOG" id="COG0037">
    <property type="taxonomic scope" value="Bacteria"/>
</dbReference>
<dbReference type="CDD" id="cd01992">
    <property type="entry name" value="TilS_N"/>
    <property type="match status" value="1"/>
</dbReference>